<organism evidence="1 2">
    <name type="scientific">Naganishia adeliensis</name>
    <dbReference type="NCBI Taxonomy" id="92952"/>
    <lineage>
        <taxon>Eukaryota</taxon>
        <taxon>Fungi</taxon>
        <taxon>Dikarya</taxon>
        <taxon>Basidiomycota</taxon>
        <taxon>Agaricomycotina</taxon>
        <taxon>Tremellomycetes</taxon>
        <taxon>Filobasidiales</taxon>
        <taxon>Filobasidiaceae</taxon>
        <taxon>Naganishia</taxon>
    </lineage>
</organism>
<name>A0ACC2UUM6_9TREE</name>
<proteinExistence type="predicted"/>
<evidence type="ECO:0000313" key="1">
    <source>
        <dbReference type="EMBL" id="KAJ9090789.1"/>
    </source>
</evidence>
<protein>
    <submittedName>
        <fullName evidence="1">Uncharacterized protein</fullName>
    </submittedName>
</protein>
<dbReference type="Proteomes" id="UP001230649">
    <property type="component" value="Unassembled WGS sequence"/>
</dbReference>
<sequence>MFPCWDEPSFKATFAISMGTKEGLKCLSCMPEAAEPSASQVDLASAFVGDDWQTVHFDLTPAMSTYLVAIASGPFNCLSDSYVSKITGNTVQLASWAVNEDYRHTAFTLEILKASLLYFEDLFDIPYPLPKLDVLVIPTFEVAAMENFGLITMAARVGLTPPGSPNGIFDMALGTICHEVSHMWFGNLVTPAWWDDLFLKEGFATFLGNLRAANDLRPERRISQFFIAGRMSRGLAADGKRNTHAVLDEDIQTLEELEGTWDAVCYSKGASIVAMIAAYVGERDFIRGARKFLSVPHSVANRQDFWKAITNARVDVVSFAQKWITTKGYPVVKIKATEHGFSLTQERFLQSGDLKEEEDTELWPVPLSAQVIKGDIERMVPAMFSEKSIDLALPRGSVFILNCNSLGMYRVRYPETMLKAIAQSASTPDSPISADARIGLLKDCFRLSEAGYYPPSVPLDFVSCLTQETEAWVLSTIRTLLTQRLTTWGCGSARAEKGIKALLRRLFSAQAEELGFDAKEGDSVMDPSRRRAVISGAVHGEDQTAIAELMRRFDHFLETGNMDGIPADLKSLALNKAVEIKGNSAIQSLQSFYLKSSDDMTQTLIAIAFAKIKDMYGHIDALDWSLGNLHVQHLNWTISAAFNNPQGNEAAIDWFFDNWGNLESKLSRVTLKRLVKDCSASACDEKVMTKIEAFIQALETGSGLETARSKAAALSRDLPAVLKWLDENGLVEA</sequence>
<reference evidence="1" key="1">
    <citation type="submission" date="2023-04" db="EMBL/GenBank/DDBJ databases">
        <title>Draft Genome sequencing of Naganishia species isolated from polar environments using Oxford Nanopore Technology.</title>
        <authorList>
            <person name="Leo P."/>
            <person name="Venkateswaran K."/>
        </authorList>
    </citation>
    <scope>NUCLEOTIDE SEQUENCE</scope>
    <source>
        <strain evidence="1">MNA-CCFEE 5262</strain>
    </source>
</reference>
<comment type="caution">
    <text evidence="1">The sequence shown here is derived from an EMBL/GenBank/DDBJ whole genome shotgun (WGS) entry which is preliminary data.</text>
</comment>
<accession>A0ACC2UUM6</accession>
<evidence type="ECO:0000313" key="2">
    <source>
        <dbReference type="Proteomes" id="UP001230649"/>
    </source>
</evidence>
<gene>
    <name evidence="1" type="ORF">QFC20_007816</name>
</gene>
<keyword evidence="2" id="KW-1185">Reference proteome</keyword>
<dbReference type="EMBL" id="JASBWS010000225">
    <property type="protein sequence ID" value="KAJ9090789.1"/>
    <property type="molecule type" value="Genomic_DNA"/>
</dbReference>